<dbReference type="Pfam" id="PF00096">
    <property type="entry name" value="zf-C2H2"/>
    <property type="match status" value="2"/>
</dbReference>
<feature type="domain" description="C2H2-type" evidence="6">
    <location>
        <begin position="387"/>
        <end position="414"/>
    </location>
</feature>
<dbReference type="EMBL" id="JANEYG010000089">
    <property type="protein sequence ID" value="KAJ8913718.1"/>
    <property type="molecule type" value="Genomic_DNA"/>
</dbReference>
<proteinExistence type="predicted"/>
<keyword evidence="1" id="KW-0479">Metal-binding</keyword>
<keyword evidence="3 5" id="KW-0863">Zinc-finger</keyword>
<dbReference type="InterPro" id="IPR050688">
    <property type="entry name" value="Zinc_finger/UBP_domain"/>
</dbReference>
<evidence type="ECO:0000256" key="3">
    <source>
        <dbReference type="ARBA" id="ARBA00022771"/>
    </source>
</evidence>
<dbReference type="PROSITE" id="PS50157">
    <property type="entry name" value="ZINC_FINGER_C2H2_2"/>
    <property type="match status" value="3"/>
</dbReference>
<dbReference type="SMART" id="SM00868">
    <property type="entry name" value="zf-AD"/>
    <property type="match status" value="2"/>
</dbReference>
<sequence length="545" mass="64144">MKCKMDKRLMRKLGKPSRYMFCGKPRLCAICCITFRENYFEKIVKITREVLSVLSIQINLKKNGLVMCKSCSNKVKVLFDFKAACLYTEDFITPFVDEEAKNRIELKELFLKEKGYDGELAFILCNKSLCRLCMGLADVGCLCLEGRDPHVNFVKDRIKKCIPEVNVDNTRDAVVCDACVESLKDYSDFLDLCLRLKKNNDFQIKTEEIQIETLECNLLEDSQKVFNESDQFKYRTESTQDELHSNVLKLNECDDKASIFPVPVELLEDGLKYCKPQQINLKTRRNQDQLRKRYKCHLCDYKAKHQCDLKRHMLVHKHSSEIEWLKCPLCDHKTKRKENLKGHMLVHKHPAETKWFSCHLCTYRANKKYVLTAHMLVHKDPTEIKWFKCDLCNYKSKTNGNLRRHTLVHKDLSQMEVKWLKCDECEYRSRYRFSLAKHIEAHKDPSEIAWLRCDSCGFKAKVKSHLKSHIMLVHRDSAEVEWFKCNLCNFKSKYGNSLRNHLSVHKDPTEVKWFVCGLCGFTTKQKGNLKRHMRTIHKIINILKL</sequence>
<evidence type="ECO:0000256" key="1">
    <source>
        <dbReference type="ARBA" id="ARBA00022723"/>
    </source>
</evidence>
<evidence type="ECO:0000313" key="7">
    <source>
        <dbReference type="EMBL" id="KAJ8913718.1"/>
    </source>
</evidence>
<organism evidence="7 8">
    <name type="scientific">Exocentrus adspersus</name>
    <dbReference type="NCBI Taxonomy" id="1586481"/>
    <lineage>
        <taxon>Eukaryota</taxon>
        <taxon>Metazoa</taxon>
        <taxon>Ecdysozoa</taxon>
        <taxon>Arthropoda</taxon>
        <taxon>Hexapoda</taxon>
        <taxon>Insecta</taxon>
        <taxon>Pterygota</taxon>
        <taxon>Neoptera</taxon>
        <taxon>Endopterygota</taxon>
        <taxon>Coleoptera</taxon>
        <taxon>Polyphaga</taxon>
        <taxon>Cucujiformia</taxon>
        <taxon>Chrysomeloidea</taxon>
        <taxon>Cerambycidae</taxon>
        <taxon>Lamiinae</taxon>
        <taxon>Acanthocinini</taxon>
        <taxon>Exocentrus</taxon>
    </lineage>
</organism>
<dbReference type="SUPFAM" id="SSF57667">
    <property type="entry name" value="beta-beta-alpha zinc fingers"/>
    <property type="match status" value="3"/>
</dbReference>
<dbReference type="GO" id="GO:0045944">
    <property type="term" value="P:positive regulation of transcription by RNA polymerase II"/>
    <property type="evidence" value="ECO:0007669"/>
    <property type="project" value="TreeGrafter"/>
</dbReference>
<dbReference type="AlphaFoldDB" id="A0AAV8VHM4"/>
<dbReference type="GO" id="GO:0005634">
    <property type="term" value="C:nucleus"/>
    <property type="evidence" value="ECO:0007669"/>
    <property type="project" value="InterPro"/>
</dbReference>
<dbReference type="GO" id="GO:0008270">
    <property type="term" value="F:zinc ion binding"/>
    <property type="evidence" value="ECO:0007669"/>
    <property type="project" value="UniProtKB-KW"/>
</dbReference>
<dbReference type="Gene3D" id="3.30.160.60">
    <property type="entry name" value="Classic Zinc Finger"/>
    <property type="match status" value="4"/>
</dbReference>
<gene>
    <name evidence="7" type="ORF">NQ315_007435</name>
</gene>
<protein>
    <recommendedName>
        <fullName evidence="6">C2H2-type domain-containing protein</fullName>
    </recommendedName>
</protein>
<dbReference type="PANTHER" id="PTHR24403">
    <property type="entry name" value="ZINC FINGER PROTEIN"/>
    <property type="match status" value="1"/>
</dbReference>
<evidence type="ECO:0000313" key="8">
    <source>
        <dbReference type="Proteomes" id="UP001159042"/>
    </source>
</evidence>
<evidence type="ECO:0000256" key="4">
    <source>
        <dbReference type="ARBA" id="ARBA00022833"/>
    </source>
</evidence>
<feature type="domain" description="C2H2-type" evidence="6">
    <location>
        <begin position="294"/>
        <end position="321"/>
    </location>
</feature>
<dbReference type="FunFam" id="3.30.160.60:FF:002203">
    <property type="entry name" value="Zinc finger protein 142-like Protein"/>
    <property type="match status" value="1"/>
</dbReference>
<name>A0AAV8VHM4_9CUCU</name>
<dbReference type="InterPro" id="IPR012934">
    <property type="entry name" value="Znf_AD"/>
</dbReference>
<keyword evidence="2" id="KW-0677">Repeat</keyword>
<keyword evidence="8" id="KW-1185">Reference proteome</keyword>
<dbReference type="Pfam" id="PF13909">
    <property type="entry name" value="zf-H2C2_5"/>
    <property type="match status" value="1"/>
</dbReference>
<evidence type="ECO:0000256" key="5">
    <source>
        <dbReference type="PROSITE-ProRule" id="PRU00042"/>
    </source>
</evidence>
<dbReference type="PANTHER" id="PTHR24403:SF67">
    <property type="entry name" value="FI01116P-RELATED"/>
    <property type="match status" value="1"/>
</dbReference>
<dbReference type="Proteomes" id="UP001159042">
    <property type="component" value="Unassembled WGS sequence"/>
</dbReference>
<evidence type="ECO:0000259" key="6">
    <source>
        <dbReference type="PROSITE" id="PS50157"/>
    </source>
</evidence>
<dbReference type="InterPro" id="IPR036236">
    <property type="entry name" value="Znf_C2H2_sf"/>
</dbReference>
<keyword evidence="4" id="KW-0862">Zinc</keyword>
<reference evidence="7 8" key="1">
    <citation type="journal article" date="2023" name="Insect Mol. Biol.">
        <title>Genome sequencing provides insights into the evolution of gene families encoding plant cell wall-degrading enzymes in longhorned beetles.</title>
        <authorList>
            <person name="Shin N.R."/>
            <person name="Okamura Y."/>
            <person name="Kirsch R."/>
            <person name="Pauchet Y."/>
        </authorList>
    </citation>
    <scope>NUCLEOTIDE SEQUENCE [LARGE SCALE GENOMIC DNA]</scope>
    <source>
        <strain evidence="7">EAD_L_NR</strain>
    </source>
</reference>
<comment type="caution">
    <text evidence="7">The sequence shown here is derived from an EMBL/GenBank/DDBJ whole genome shotgun (WGS) entry which is preliminary data.</text>
</comment>
<dbReference type="InterPro" id="IPR013087">
    <property type="entry name" value="Znf_C2H2_type"/>
</dbReference>
<accession>A0AAV8VHM4</accession>
<evidence type="ECO:0000256" key="2">
    <source>
        <dbReference type="ARBA" id="ARBA00022737"/>
    </source>
</evidence>
<feature type="domain" description="C2H2-type" evidence="6">
    <location>
        <begin position="514"/>
        <end position="537"/>
    </location>
</feature>
<dbReference type="SMART" id="SM00355">
    <property type="entry name" value="ZnF_C2H2"/>
    <property type="match status" value="8"/>
</dbReference>